<proteinExistence type="predicted"/>
<name>A0AA37PF46_9PEZI</name>
<dbReference type="InterPro" id="IPR038765">
    <property type="entry name" value="Papain-like_cys_pep_sf"/>
</dbReference>
<comment type="caution">
    <text evidence="1">The sequence shown here is derived from an EMBL/GenBank/DDBJ whole genome shotgun (WGS) entry which is preliminary data.</text>
</comment>
<accession>A0AA37PF46</accession>
<keyword evidence="2" id="KW-1185">Reference proteome</keyword>
<evidence type="ECO:0000313" key="1">
    <source>
        <dbReference type="EMBL" id="GKT51067.1"/>
    </source>
</evidence>
<reference evidence="1 2" key="1">
    <citation type="submission" date="2022-03" db="EMBL/GenBank/DDBJ databases">
        <title>Genome data of Colletotrichum spp.</title>
        <authorList>
            <person name="Utami Y.D."/>
            <person name="Hiruma K."/>
        </authorList>
    </citation>
    <scope>NUCLEOTIDE SEQUENCE [LARGE SCALE GENOMIC DNA]</scope>
    <source>
        <strain evidence="1 2">MAFF 239500</strain>
    </source>
</reference>
<dbReference type="Proteomes" id="UP001055115">
    <property type="component" value="Unassembled WGS sequence"/>
</dbReference>
<dbReference type="AlphaFoldDB" id="A0AA37PF46"/>
<dbReference type="SUPFAM" id="SSF54001">
    <property type="entry name" value="Cysteine proteinases"/>
    <property type="match status" value="1"/>
</dbReference>
<dbReference type="EMBL" id="BQXU01000044">
    <property type="protein sequence ID" value="GKT51067.1"/>
    <property type="molecule type" value="Genomic_DNA"/>
</dbReference>
<protein>
    <submittedName>
        <fullName evidence="1">Uncharacterized protein</fullName>
    </submittedName>
</protein>
<gene>
    <name evidence="1" type="ORF">ColSpa_11248</name>
</gene>
<evidence type="ECO:0000313" key="2">
    <source>
        <dbReference type="Proteomes" id="UP001055115"/>
    </source>
</evidence>
<organism evidence="1 2">
    <name type="scientific">Colletotrichum spaethianum</name>
    <dbReference type="NCBI Taxonomy" id="700344"/>
    <lineage>
        <taxon>Eukaryota</taxon>
        <taxon>Fungi</taxon>
        <taxon>Dikarya</taxon>
        <taxon>Ascomycota</taxon>
        <taxon>Pezizomycotina</taxon>
        <taxon>Sordariomycetes</taxon>
        <taxon>Hypocreomycetidae</taxon>
        <taxon>Glomerellales</taxon>
        <taxon>Glomerellaceae</taxon>
        <taxon>Colletotrichum</taxon>
        <taxon>Colletotrichum spaethianum species complex</taxon>
    </lineage>
</organism>
<dbReference type="RefSeq" id="XP_049133417.1">
    <property type="nucleotide sequence ID" value="XM_049277460.1"/>
</dbReference>
<dbReference type="GeneID" id="73332050"/>
<sequence>MRTNTGVKVIVPVLNWRPRPVTCIACCRVLKQPEAADDNDDADRVVVETLDCHRQDNGVDCGVAVIVDVCHLVAGQDRFDVPTDYSLWRRIIAALIDPTEYGEIVDETAFAPLAEIRPNAQPLDAPLDVLNHPMSLVECSQW</sequence>